<dbReference type="RefSeq" id="WP_138196348.1">
    <property type="nucleotide sequence ID" value="NZ_VCIW01000016.1"/>
</dbReference>
<reference evidence="1 2" key="1">
    <citation type="submission" date="2019-05" db="EMBL/GenBank/DDBJ databases">
        <authorList>
            <person name="Narsing Rao M.P."/>
            <person name="Li W.J."/>
        </authorList>
    </citation>
    <scope>NUCLEOTIDE SEQUENCE [LARGE SCALE GENOMIC DNA]</scope>
    <source>
        <strain evidence="1 2">SYSU_K30003</strain>
    </source>
</reference>
<accession>A0A5R9GAP9</accession>
<name>A0A5R9GAP9_9BACL</name>
<protein>
    <submittedName>
        <fullName evidence="1">Uracil-DNA glycosylase</fullName>
    </submittedName>
</protein>
<sequence length="64" mass="7565">MTESNRINCMKCRHYYVTWEPQYPRGCRAYGFKTRQMPSVTVLSSSGRPCLQYEEKFVQPPAKK</sequence>
<evidence type="ECO:0000313" key="2">
    <source>
        <dbReference type="Proteomes" id="UP000309676"/>
    </source>
</evidence>
<gene>
    <name evidence="1" type="ORF">FE782_21230</name>
</gene>
<organism evidence="1 2">
    <name type="scientific">Paenibacillus antri</name>
    <dbReference type="NCBI Taxonomy" id="2582848"/>
    <lineage>
        <taxon>Bacteria</taxon>
        <taxon>Bacillati</taxon>
        <taxon>Bacillota</taxon>
        <taxon>Bacilli</taxon>
        <taxon>Bacillales</taxon>
        <taxon>Paenibacillaceae</taxon>
        <taxon>Paenibacillus</taxon>
    </lineage>
</organism>
<comment type="caution">
    <text evidence="1">The sequence shown here is derived from an EMBL/GenBank/DDBJ whole genome shotgun (WGS) entry which is preliminary data.</text>
</comment>
<keyword evidence="2" id="KW-1185">Reference proteome</keyword>
<dbReference type="Proteomes" id="UP000309676">
    <property type="component" value="Unassembled WGS sequence"/>
</dbReference>
<dbReference type="AlphaFoldDB" id="A0A5R9GAP9"/>
<evidence type="ECO:0000313" key="1">
    <source>
        <dbReference type="EMBL" id="TLS50194.1"/>
    </source>
</evidence>
<dbReference type="OrthoDB" id="9807346at2"/>
<dbReference type="EMBL" id="VCIW01000016">
    <property type="protein sequence ID" value="TLS50194.1"/>
    <property type="molecule type" value="Genomic_DNA"/>
</dbReference>
<proteinExistence type="predicted"/>